<name>A0A9P6XLP1_RHIOR</name>
<dbReference type="EMBL" id="JAANIT010014215">
    <property type="protein sequence ID" value="KAG1521465.1"/>
    <property type="molecule type" value="Genomic_DNA"/>
</dbReference>
<dbReference type="Proteomes" id="UP000717996">
    <property type="component" value="Unassembled WGS sequence"/>
</dbReference>
<dbReference type="AlphaFoldDB" id="A0A9P6XLP1"/>
<gene>
    <name evidence="2" type="ORF">G6F51_014678</name>
</gene>
<accession>A0A9P6XLP1</accession>
<feature type="region of interest" description="Disordered" evidence="1">
    <location>
        <begin position="18"/>
        <end position="68"/>
    </location>
</feature>
<reference evidence="2" key="1">
    <citation type="journal article" date="2020" name="Microb. Genom.">
        <title>Genetic diversity of clinical and environmental Mucorales isolates obtained from an investigation of mucormycosis cases among solid organ transplant recipients.</title>
        <authorList>
            <person name="Nguyen M.H."/>
            <person name="Kaul D."/>
            <person name="Muto C."/>
            <person name="Cheng S.J."/>
            <person name="Richter R.A."/>
            <person name="Bruno V.M."/>
            <person name="Liu G."/>
            <person name="Beyhan S."/>
            <person name="Sundermann A.J."/>
            <person name="Mounaud S."/>
            <person name="Pasculle A.W."/>
            <person name="Nierman W.C."/>
            <person name="Driscoll E."/>
            <person name="Cumbie R."/>
            <person name="Clancy C.J."/>
            <person name="Dupont C.L."/>
        </authorList>
    </citation>
    <scope>NUCLEOTIDE SEQUENCE</scope>
    <source>
        <strain evidence="2">GL16</strain>
    </source>
</reference>
<evidence type="ECO:0000256" key="1">
    <source>
        <dbReference type="SAM" id="MobiDB-lite"/>
    </source>
</evidence>
<protein>
    <submittedName>
        <fullName evidence="2">Uncharacterized protein</fullName>
    </submittedName>
</protein>
<organism evidence="2 3">
    <name type="scientific">Rhizopus oryzae</name>
    <name type="common">Mucormycosis agent</name>
    <name type="synonym">Rhizopus arrhizus var. delemar</name>
    <dbReference type="NCBI Taxonomy" id="64495"/>
    <lineage>
        <taxon>Eukaryota</taxon>
        <taxon>Fungi</taxon>
        <taxon>Fungi incertae sedis</taxon>
        <taxon>Mucoromycota</taxon>
        <taxon>Mucoromycotina</taxon>
        <taxon>Mucoromycetes</taxon>
        <taxon>Mucorales</taxon>
        <taxon>Mucorineae</taxon>
        <taxon>Rhizopodaceae</taxon>
        <taxon>Rhizopus</taxon>
    </lineage>
</organism>
<proteinExistence type="predicted"/>
<feature type="compositionally biased region" description="Basic residues" evidence="1">
    <location>
        <begin position="33"/>
        <end position="46"/>
    </location>
</feature>
<sequence length="68" mass="7196">MREIGAEALQILLYPIRHPGTAAEAPGNATPASRRRSADRRHRPAHARSAPSARPAPATPGVAPDQAR</sequence>
<comment type="caution">
    <text evidence="2">The sequence shown here is derived from an EMBL/GenBank/DDBJ whole genome shotgun (WGS) entry which is preliminary data.</text>
</comment>
<evidence type="ECO:0000313" key="2">
    <source>
        <dbReference type="EMBL" id="KAG1521465.1"/>
    </source>
</evidence>
<evidence type="ECO:0000313" key="3">
    <source>
        <dbReference type="Proteomes" id="UP000717996"/>
    </source>
</evidence>
<feature type="compositionally biased region" description="Low complexity" evidence="1">
    <location>
        <begin position="47"/>
        <end position="60"/>
    </location>
</feature>